<keyword evidence="2" id="KW-0677">Repeat</keyword>
<evidence type="ECO:0000256" key="2">
    <source>
        <dbReference type="ARBA" id="ARBA00022737"/>
    </source>
</evidence>
<dbReference type="InterPro" id="IPR032675">
    <property type="entry name" value="LRR_dom_sf"/>
</dbReference>
<evidence type="ECO:0000313" key="4">
    <source>
        <dbReference type="EMBL" id="CEK80117.1"/>
    </source>
</evidence>
<dbReference type="InterPro" id="IPR003591">
    <property type="entry name" value="Leu-rich_rpt_typical-subtyp"/>
</dbReference>
<dbReference type="AlphaFoldDB" id="A0A0B7AHL7"/>
<proteinExistence type="predicted"/>
<dbReference type="EMBL" id="HACG01033252">
    <property type="protein sequence ID" value="CEK80117.1"/>
    <property type="molecule type" value="Transcribed_RNA"/>
</dbReference>
<name>A0A0B7AHL7_9EUPU</name>
<dbReference type="PANTHER" id="PTHR48051:SF1">
    <property type="entry name" value="RAS SUPPRESSOR PROTEIN 1"/>
    <property type="match status" value="1"/>
</dbReference>
<dbReference type="Gene3D" id="3.80.10.10">
    <property type="entry name" value="Ribonuclease Inhibitor"/>
    <property type="match status" value="2"/>
</dbReference>
<reference evidence="4" key="1">
    <citation type="submission" date="2014-12" db="EMBL/GenBank/DDBJ databases">
        <title>Insight into the proteome of Arion vulgaris.</title>
        <authorList>
            <person name="Aradska J."/>
            <person name="Bulat T."/>
            <person name="Smidak R."/>
            <person name="Sarate P."/>
            <person name="Gangsoo J."/>
            <person name="Sialana F."/>
            <person name="Bilban M."/>
            <person name="Lubec G."/>
        </authorList>
    </citation>
    <scope>NUCLEOTIDE SEQUENCE</scope>
    <source>
        <tissue evidence="4">Skin</tissue>
    </source>
</reference>
<dbReference type="GO" id="GO:0005737">
    <property type="term" value="C:cytoplasm"/>
    <property type="evidence" value="ECO:0007669"/>
    <property type="project" value="TreeGrafter"/>
</dbReference>
<sequence length="272" mass="30362">MASKFKKTADDTKEASNTELDLVDKGIVNILDIPGFLNLKNLSKLVLAHNKIASVPAGIANFLNLEIIVLFNNVIEELPTTLSSMPKLKILNVGMNRLSSLPRGFGACPMLEVLDVTYNNLTEHTLPANFFCLDTLRALYMGDNDFEFLPPEIGRLKNLQILVLRDNDLVALPKEVGELTRLRELHIQGNRLTVLPPEMGNLDLVGTKQIFKADGNPWVTPIADQFQVGVSHVFDYIRSDTYKFLYGRHIAASATHPPKTNDKSKKISRIKK</sequence>
<keyword evidence="1" id="KW-0433">Leucine-rich repeat</keyword>
<organism evidence="4">
    <name type="scientific">Arion vulgaris</name>
    <dbReference type="NCBI Taxonomy" id="1028688"/>
    <lineage>
        <taxon>Eukaryota</taxon>
        <taxon>Metazoa</taxon>
        <taxon>Spiralia</taxon>
        <taxon>Lophotrochozoa</taxon>
        <taxon>Mollusca</taxon>
        <taxon>Gastropoda</taxon>
        <taxon>Heterobranchia</taxon>
        <taxon>Euthyneura</taxon>
        <taxon>Panpulmonata</taxon>
        <taxon>Eupulmonata</taxon>
        <taxon>Stylommatophora</taxon>
        <taxon>Helicina</taxon>
        <taxon>Arionoidea</taxon>
        <taxon>Arionidae</taxon>
        <taxon>Arion</taxon>
    </lineage>
</organism>
<dbReference type="InterPro" id="IPR050216">
    <property type="entry name" value="LRR_domain-containing"/>
</dbReference>
<feature type="domain" description="Disease resistance R13L4/SHOC-2-like LRR" evidence="3">
    <location>
        <begin position="108"/>
        <end position="203"/>
    </location>
</feature>
<dbReference type="SMART" id="SM00369">
    <property type="entry name" value="LRR_TYP"/>
    <property type="match status" value="5"/>
</dbReference>
<dbReference type="SUPFAM" id="SSF52058">
    <property type="entry name" value="L domain-like"/>
    <property type="match status" value="1"/>
</dbReference>
<dbReference type="Pfam" id="PF23598">
    <property type="entry name" value="LRR_14"/>
    <property type="match status" value="1"/>
</dbReference>
<dbReference type="SMART" id="SM00364">
    <property type="entry name" value="LRR_BAC"/>
    <property type="match status" value="4"/>
</dbReference>
<protein>
    <recommendedName>
        <fullName evidence="3">Disease resistance R13L4/SHOC-2-like LRR domain-containing protein</fullName>
    </recommendedName>
</protein>
<dbReference type="FunFam" id="3.80.10.10:FF:000034">
    <property type="entry name" value="Ras suppressor protein 1"/>
    <property type="match status" value="1"/>
</dbReference>
<evidence type="ECO:0000259" key="3">
    <source>
        <dbReference type="Pfam" id="PF23598"/>
    </source>
</evidence>
<gene>
    <name evidence="4" type="primary">ORF119223</name>
</gene>
<evidence type="ECO:0000256" key="1">
    <source>
        <dbReference type="ARBA" id="ARBA00022614"/>
    </source>
</evidence>
<accession>A0A0B7AHL7</accession>
<dbReference type="InterPro" id="IPR001611">
    <property type="entry name" value="Leu-rich_rpt"/>
</dbReference>
<dbReference type="Pfam" id="PF13855">
    <property type="entry name" value="LRR_8"/>
    <property type="match status" value="1"/>
</dbReference>
<dbReference type="PANTHER" id="PTHR48051">
    <property type="match status" value="1"/>
</dbReference>
<dbReference type="InterPro" id="IPR055414">
    <property type="entry name" value="LRR_R13L4/SHOC2-like"/>
</dbReference>